<dbReference type="PANTHER" id="PTHR36919:SF3">
    <property type="entry name" value="BLL5882 PROTEIN"/>
    <property type="match status" value="1"/>
</dbReference>
<feature type="chain" id="PRO_5038059045" evidence="1">
    <location>
        <begin position="24"/>
        <end position="146"/>
    </location>
</feature>
<keyword evidence="4" id="KW-1185">Reference proteome</keyword>
<evidence type="ECO:0000313" key="4">
    <source>
        <dbReference type="Proteomes" id="UP000673447"/>
    </source>
</evidence>
<dbReference type="RefSeq" id="WP_210537690.1">
    <property type="nucleotide sequence ID" value="NZ_JAGKTC010000004.1"/>
</dbReference>
<sequence>MRKTLIAGLLALPLLGLSLSALAADPALGRWKTLDDKTGKAMTVSEVYMAKNGMLSARIVENLGLPPNCTECSGEYKDKPYVGIVTLWNLKQQKDGSWGGGNGYKPSEDRHFKAKSVKVVDGGKKMEVTGCIAAFLCRTATWVRAD</sequence>
<evidence type="ECO:0000259" key="2">
    <source>
        <dbReference type="Pfam" id="PF09917"/>
    </source>
</evidence>
<evidence type="ECO:0000256" key="1">
    <source>
        <dbReference type="SAM" id="SignalP"/>
    </source>
</evidence>
<comment type="caution">
    <text evidence="3">The sequence shown here is derived from an EMBL/GenBank/DDBJ whole genome shotgun (WGS) entry which is preliminary data.</text>
</comment>
<evidence type="ECO:0000313" key="3">
    <source>
        <dbReference type="EMBL" id="MBP3985814.1"/>
    </source>
</evidence>
<feature type="signal peptide" evidence="1">
    <location>
        <begin position="1"/>
        <end position="23"/>
    </location>
</feature>
<organism evidence="3 4">
    <name type="scientific">Pseudoxanthomonas helianthi</name>
    <dbReference type="NCBI Taxonomy" id="1453541"/>
    <lineage>
        <taxon>Bacteria</taxon>
        <taxon>Pseudomonadati</taxon>
        <taxon>Pseudomonadota</taxon>
        <taxon>Gammaproteobacteria</taxon>
        <taxon>Lysobacterales</taxon>
        <taxon>Lysobacteraceae</taxon>
        <taxon>Pseudoxanthomonas</taxon>
    </lineage>
</organism>
<keyword evidence="1" id="KW-0732">Signal</keyword>
<gene>
    <name evidence="3" type="ORF">J5837_15505</name>
</gene>
<dbReference type="PANTHER" id="PTHR36919">
    <property type="entry name" value="BLR1215 PROTEIN"/>
    <property type="match status" value="1"/>
</dbReference>
<dbReference type="EMBL" id="JAGKTC010000004">
    <property type="protein sequence ID" value="MBP3985814.1"/>
    <property type="molecule type" value="Genomic_DNA"/>
</dbReference>
<dbReference type="Pfam" id="PF09917">
    <property type="entry name" value="DUF2147"/>
    <property type="match status" value="1"/>
</dbReference>
<protein>
    <submittedName>
        <fullName evidence="3">DUF2147 domain-containing protein</fullName>
    </submittedName>
</protein>
<feature type="domain" description="DUF2147" evidence="2">
    <location>
        <begin position="29"/>
        <end position="144"/>
    </location>
</feature>
<accession>A0A941AUZ7</accession>
<name>A0A941AUZ7_9GAMM</name>
<reference evidence="3" key="1">
    <citation type="journal article" date="2016" name="Int. J. Syst. Evol. Microbiol.">
        <title>Pseudoxanthomonas helianthi sp. nov., isolated from roots of Jerusalem artichoke (Helianthus tuberosus).</title>
        <authorList>
            <person name="Kittiwongwattana C."/>
            <person name="Thawai C."/>
        </authorList>
    </citation>
    <scope>NUCLEOTIDE SEQUENCE</scope>
    <source>
        <strain evidence="3">110414</strain>
    </source>
</reference>
<dbReference type="Proteomes" id="UP000673447">
    <property type="component" value="Unassembled WGS sequence"/>
</dbReference>
<dbReference type="InterPro" id="IPR019223">
    <property type="entry name" value="DUF2147"/>
</dbReference>
<dbReference type="AlphaFoldDB" id="A0A941AUZ7"/>
<reference evidence="3" key="2">
    <citation type="submission" date="2021-03" db="EMBL/GenBank/DDBJ databases">
        <authorList>
            <person name="Cao W."/>
        </authorList>
    </citation>
    <scope>NUCLEOTIDE SEQUENCE</scope>
    <source>
        <strain evidence="3">110414</strain>
    </source>
</reference>
<dbReference type="Gene3D" id="2.40.128.520">
    <property type="match status" value="1"/>
</dbReference>
<proteinExistence type="predicted"/>